<keyword evidence="3" id="KW-1185">Reference proteome</keyword>
<organism evidence="2 3">
    <name type="scientific">Pedobacter psychroterrae</name>
    <dbReference type="NCBI Taxonomy" id="2530453"/>
    <lineage>
        <taxon>Bacteria</taxon>
        <taxon>Pseudomonadati</taxon>
        <taxon>Bacteroidota</taxon>
        <taxon>Sphingobacteriia</taxon>
        <taxon>Sphingobacteriales</taxon>
        <taxon>Sphingobacteriaceae</taxon>
        <taxon>Pedobacter</taxon>
    </lineage>
</organism>
<gene>
    <name evidence="2" type="ORF">EZ437_20485</name>
</gene>
<dbReference type="Proteomes" id="UP000293347">
    <property type="component" value="Unassembled WGS sequence"/>
</dbReference>
<feature type="transmembrane region" description="Helical" evidence="1">
    <location>
        <begin position="793"/>
        <end position="810"/>
    </location>
</feature>
<feature type="transmembrane region" description="Helical" evidence="1">
    <location>
        <begin position="223"/>
        <end position="245"/>
    </location>
</feature>
<evidence type="ECO:0000256" key="1">
    <source>
        <dbReference type="SAM" id="Phobius"/>
    </source>
</evidence>
<feature type="transmembrane region" description="Helical" evidence="1">
    <location>
        <begin position="90"/>
        <end position="113"/>
    </location>
</feature>
<evidence type="ECO:0000313" key="3">
    <source>
        <dbReference type="Proteomes" id="UP000293347"/>
    </source>
</evidence>
<name>A0A4R0NCR0_9SPHI</name>
<dbReference type="PANTHER" id="PTHR38454:SF1">
    <property type="entry name" value="INTEGRAL MEMBRANE PROTEIN"/>
    <property type="match status" value="1"/>
</dbReference>
<feature type="transmembrane region" description="Helical" evidence="1">
    <location>
        <begin position="530"/>
        <end position="548"/>
    </location>
</feature>
<feature type="transmembrane region" description="Helical" evidence="1">
    <location>
        <begin position="192"/>
        <end position="211"/>
    </location>
</feature>
<feature type="transmembrane region" description="Helical" evidence="1">
    <location>
        <begin position="12"/>
        <end position="31"/>
    </location>
</feature>
<accession>A0A4R0NCR0</accession>
<protein>
    <recommendedName>
        <fullName evidence="4">Membrane protein YfhO</fullName>
    </recommendedName>
</protein>
<feature type="transmembrane region" description="Helical" evidence="1">
    <location>
        <begin position="444"/>
        <end position="464"/>
    </location>
</feature>
<feature type="transmembrane region" description="Helical" evidence="1">
    <location>
        <begin position="407"/>
        <end position="424"/>
    </location>
</feature>
<sequence>MNNWFKRNTTHFIVVAVLIVICFVYFNPVLFGKTLGQNDVTRAESTATEINHYKEKGNTVLWTNQIHAGMPAFQIWAPYPYNITTWIVKVISYALPAPLGTVLMLILGAYLLFCVLKLDPWLAAAGAIAFTFSSYNIILLAAGHANQVFAIAFFAPVLAGLILIFRGNYITGTAILAFFLALEIRANHIQMTYYLMLAILILVGIELYHAVKNKLTTSFLKSAGYAAAALILAIGVNASSLWSTYDYSTETLRGPANLTQPAGGKTGSGLSREYAYQWSQGVEECITFLIPGAYGGAGRGDVNAHENVVKTLNGIGADPNQAAYIAQGLTPLYWGEKPFTEGSFYFGAVICFLFVLGLTIVKNRLKWWLLATVILTMLLSFGKNWPLVSDIFFDYVPLYNKFRTVESILAVAGLCFPLLALLALQEVSSFKDKAELLKKVKISFYITFGISLIVALIPALFLSFTSSTHADLISNLAATLKIDGATANSIGSALIADRQSAAQSDAVRSCIFVALAFGLLWAYIKNKTTFSTLSFAFLALVIVDMWSIDKRYLNTGTFMAKHEAAKPQPREVDHQIWLDKDPNYKVIDLSQSVLSDATTPYFHKSIGGYSAARLRRFDEVIENQFSKELNLNILGMMNTKYIITSDPNTQKQTVELNPAACGHAWFVNKVRFVKNADEEMQAITNLAPKKEVIVDQQYKDIADKPLDTGSTTGTITLTSYNPDVLVYQSSSEKPGIAVFSEIFYKKGWKMLIDGVETPYFRANYLLRAAYVPAGSHKIEFIFHPTPYYTGEKISLAGSLLLVLVLLGAVYKETRVRKTV</sequence>
<keyword evidence="1" id="KW-1133">Transmembrane helix</keyword>
<dbReference type="OrthoDB" id="9772884at2"/>
<evidence type="ECO:0008006" key="4">
    <source>
        <dbReference type="Google" id="ProtNLM"/>
    </source>
</evidence>
<proteinExistence type="predicted"/>
<evidence type="ECO:0000313" key="2">
    <source>
        <dbReference type="EMBL" id="TCC97467.1"/>
    </source>
</evidence>
<comment type="caution">
    <text evidence="2">The sequence shown here is derived from an EMBL/GenBank/DDBJ whole genome shotgun (WGS) entry which is preliminary data.</text>
</comment>
<feature type="transmembrane region" description="Helical" evidence="1">
    <location>
        <begin position="120"/>
        <end position="142"/>
    </location>
</feature>
<dbReference type="InterPro" id="IPR018580">
    <property type="entry name" value="Uncharacterised_YfhO"/>
</dbReference>
<keyword evidence="1" id="KW-0812">Transmembrane</keyword>
<feature type="transmembrane region" description="Helical" evidence="1">
    <location>
        <begin position="506"/>
        <end position="523"/>
    </location>
</feature>
<dbReference type="RefSeq" id="WP_131598001.1">
    <property type="nucleotide sequence ID" value="NZ_SJSL01000009.1"/>
</dbReference>
<dbReference type="AlphaFoldDB" id="A0A4R0NCR0"/>
<dbReference type="EMBL" id="SJSL01000009">
    <property type="protein sequence ID" value="TCC97467.1"/>
    <property type="molecule type" value="Genomic_DNA"/>
</dbReference>
<dbReference type="PANTHER" id="PTHR38454">
    <property type="entry name" value="INTEGRAL MEMBRANE PROTEIN-RELATED"/>
    <property type="match status" value="1"/>
</dbReference>
<feature type="transmembrane region" description="Helical" evidence="1">
    <location>
        <begin position="342"/>
        <end position="361"/>
    </location>
</feature>
<reference evidence="2 3" key="1">
    <citation type="submission" date="2019-02" db="EMBL/GenBank/DDBJ databases">
        <title>Pedobacter sp. RP-1-14 sp. nov., isolated from Arctic soil.</title>
        <authorList>
            <person name="Dahal R.H."/>
        </authorList>
    </citation>
    <scope>NUCLEOTIDE SEQUENCE [LARGE SCALE GENOMIC DNA]</scope>
    <source>
        <strain evidence="2 3">RP-1-14</strain>
    </source>
</reference>
<feature type="transmembrane region" description="Helical" evidence="1">
    <location>
        <begin position="368"/>
        <end position="387"/>
    </location>
</feature>
<keyword evidence="1" id="KW-0472">Membrane</keyword>